<reference evidence="11" key="1">
    <citation type="journal article" date="2023" name="GigaByte">
        <title>Genome assembly of the bearded iris, Iris pallida Lam.</title>
        <authorList>
            <person name="Bruccoleri R.E."/>
            <person name="Oakeley E.J."/>
            <person name="Faust A.M.E."/>
            <person name="Altorfer M."/>
            <person name="Dessus-Babus S."/>
            <person name="Burckhardt D."/>
            <person name="Oertli M."/>
            <person name="Naumann U."/>
            <person name="Petersen F."/>
            <person name="Wong J."/>
        </authorList>
    </citation>
    <scope>NUCLEOTIDE SEQUENCE</scope>
    <source>
        <strain evidence="11">GSM-AAB239-AS_SAM_17_03QT</strain>
    </source>
</reference>
<organism evidence="11 12">
    <name type="scientific">Iris pallida</name>
    <name type="common">Sweet iris</name>
    <dbReference type="NCBI Taxonomy" id="29817"/>
    <lineage>
        <taxon>Eukaryota</taxon>
        <taxon>Viridiplantae</taxon>
        <taxon>Streptophyta</taxon>
        <taxon>Embryophyta</taxon>
        <taxon>Tracheophyta</taxon>
        <taxon>Spermatophyta</taxon>
        <taxon>Magnoliopsida</taxon>
        <taxon>Liliopsida</taxon>
        <taxon>Asparagales</taxon>
        <taxon>Iridaceae</taxon>
        <taxon>Iridoideae</taxon>
        <taxon>Irideae</taxon>
        <taxon>Iris</taxon>
    </lineage>
</organism>
<reference evidence="11" key="2">
    <citation type="submission" date="2023-04" db="EMBL/GenBank/DDBJ databases">
        <authorList>
            <person name="Bruccoleri R.E."/>
            <person name="Oakeley E.J."/>
            <person name="Faust A.-M."/>
            <person name="Dessus-Babus S."/>
            <person name="Altorfer M."/>
            <person name="Burckhardt D."/>
            <person name="Oertli M."/>
            <person name="Naumann U."/>
            <person name="Petersen F."/>
            <person name="Wong J."/>
        </authorList>
    </citation>
    <scope>NUCLEOTIDE SEQUENCE</scope>
    <source>
        <strain evidence="11">GSM-AAB239-AS_SAM_17_03QT</strain>
        <tissue evidence="11">Leaf</tissue>
    </source>
</reference>
<dbReference type="PROSITE" id="PS50884">
    <property type="entry name" value="ZF_DOF_2"/>
    <property type="match status" value="1"/>
</dbReference>
<evidence type="ECO:0000256" key="4">
    <source>
        <dbReference type="ARBA" id="ARBA00023015"/>
    </source>
</evidence>
<dbReference type="GO" id="GO:0003677">
    <property type="term" value="F:DNA binding"/>
    <property type="evidence" value="ECO:0007669"/>
    <property type="project" value="UniProtKB-UniRule"/>
</dbReference>
<dbReference type="Pfam" id="PF02701">
    <property type="entry name" value="Zn_ribbon_Dof"/>
    <property type="match status" value="1"/>
</dbReference>
<feature type="domain" description="Dof-type" evidence="10">
    <location>
        <begin position="99"/>
        <end position="153"/>
    </location>
</feature>
<dbReference type="PANTHER" id="PTHR31089:SF75">
    <property type="entry name" value="CYCLIC DOF FACTOR 2"/>
    <property type="match status" value="1"/>
</dbReference>
<comment type="caution">
    <text evidence="11">The sequence shown here is derived from an EMBL/GenBank/DDBJ whole genome shotgun (WGS) entry which is preliminary data.</text>
</comment>
<evidence type="ECO:0000256" key="3">
    <source>
        <dbReference type="ARBA" id="ARBA00022833"/>
    </source>
</evidence>
<evidence type="ECO:0000313" key="11">
    <source>
        <dbReference type="EMBL" id="KAJ6811802.1"/>
    </source>
</evidence>
<dbReference type="PROSITE" id="PS01361">
    <property type="entry name" value="ZF_DOF_1"/>
    <property type="match status" value="1"/>
</dbReference>
<evidence type="ECO:0000256" key="1">
    <source>
        <dbReference type="ARBA" id="ARBA00022723"/>
    </source>
</evidence>
<evidence type="ECO:0000256" key="8">
    <source>
        <dbReference type="PROSITE-ProRule" id="PRU00071"/>
    </source>
</evidence>
<evidence type="ECO:0000256" key="6">
    <source>
        <dbReference type="ARBA" id="ARBA00023163"/>
    </source>
</evidence>
<feature type="compositionally biased region" description="Basic and acidic residues" evidence="9">
    <location>
        <begin position="32"/>
        <end position="42"/>
    </location>
</feature>
<proteinExistence type="predicted"/>
<evidence type="ECO:0000313" key="12">
    <source>
        <dbReference type="Proteomes" id="UP001140949"/>
    </source>
</evidence>
<sequence>MPEIRDPAIKLFGKTIALLAAESGGGDEEEEDKGHLTSKEDSDQPVSSAEYDKGNHSSDDQETAPENNSKPEEEDDDDDDDDEQNDPSNPTLKKPDKILPCPRCNSLDTKFCYYNNYNVNQPRHFCKNCQRYWTAGGTMRNVPVGAGRRKNKNSVASLYHHLAVSDVATPEQIHCPPLRSTGTVLSFGSDAPFCDTMASALSLPGKRMEEQQSSVPPVTPPSCNGTGGDANENEPCIRACQSFGTPNVPCPFPWTTPPYPMPFYPAAPAYWGYSPWGLPLASPSPLSGWSVPGGADCPALGKHSRGEDAIPGDGSSSSGRHRLWIPKTLRIHDPKEAAKSSIWASMGFKSDDGQGLFGTFQTTKGELGRTHLGEASQALRSNPAALSRSVNFLESSN</sequence>
<keyword evidence="7 8" id="KW-0539">Nucleus</keyword>
<evidence type="ECO:0000256" key="5">
    <source>
        <dbReference type="ARBA" id="ARBA00023125"/>
    </source>
</evidence>
<dbReference type="GO" id="GO:0003700">
    <property type="term" value="F:DNA-binding transcription factor activity"/>
    <property type="evidence" value="ECO:0007669"/>
    <property type="project" value="InterPro"/>
</dbReference>
<keyword evidence="5 8" id="KW-0238">DNA-binding</keyword>
<accession>A0AAX6F5T4</accession>
<dbReference type="EMBL" id="JANAVB010031417">
    <property type="protein sequence ID" value="KAJ6811802.1"/>
    <property type="molecule type" value="Genomic_DNA"/>
</dbReference>
<dbReference type="InterPro" id="IPR003851">
    <property type="entry name" value="Znf_Dof"/>
</dbReference>
<comment type="subcellular location">
    <subcellularLocation>
        <location evidence="8">Nucleus</location>
    </subcellularLocation>
</comment>
<dbReference type="PANTHER" id="PTHR31089">
    <property type="entry name" value="CYCLIC DOF FACTOR 2"/>
    <property type="match status" value="1"/>
</dbReference>
<protein>
    <submittedName>
        <fullName evidence="11">Cyclic dof factor 3-like</fullName>
    </submittedName>
</protein>
<keyword evidence="4" id="KW-0805">Transcription regulation</keyword>
<keyword evidence="12" id="KW-1185">Reference proteome</keyword>
<dbReference type="GO" id="GO:0005634">
    <property type="term" value="C:nucleus"/>
    <property type="evidence" value="ECO:0007669"/>
    <property type="project" value="UniProtKB-SubCell"/>
</dbReference>
<gene>
    <name evidence="11" type="ORF">M6B38_150780</name>
</gene>
<feature type="region of interest" description="Disordered" evidence="9">
    <location>
        <begin position="301"/>
        <end position="321"/>
    </location>
</feature>
<dbReference type="GO" id="GO:0008270">
    <property type="term" value="F:zinc ion binding"/>
    <property type="evidence" value="ECO:0007669"/>
    <property type="project" value="UniProtKB-KW"/>
</dbReference>
<keyword evidence="1" id="KW-0479">Metal-binding</keyword>
<name>A0AAX6F5T4_IRIPA</name>
<keyword evidence="3" id="KW-0862">Zinc</keyword>
<evidence type="ECO:0000256" key="7">
    <source>
        <dbReference type="ARBA" id="ARBA00023242"/>
    </source>
</evidence>
<dbReference type="AlphaFoldDB" id="A0AAX6F5T4"/>
<feature type="region of interest" description="Disordered" evidence="9">
    <location>
        <begin position="21"/>
        <end position="99"/>
    </location>
</feature>
<keyword evidence="6" id="KW-0804">Transcription</keyword>
<evidence type="ECO:0000259" key="10">
    <source>
        <dbReference type="PROSITE" id="PS50884"/>
    </source>
</evidence>
<dbReference type="InterPro" id="IPR045174">
    <property type="entry name" value="Dof"/>
</dbReference>
<feature type="compositionally biased region" description="Basic and acidic residues" evidence="9">
    <location>
        <begin position="50"/>
        <end position="59"/>
    </location>
</feature>
<feature type="compositionally biased region" description="Acidic residues" evidence="9">
    <location>
        <begin position="72"/>
        <end position="85"/>
    </location>
</feature>
<evidence type="ECO:0000256" key="9">
    <source>
        <dbReference type="SAM" id="MobiDB-lite"/>
    </source>
</evidence>
<keyword evidence="2 8" id="KW-0863">Zinc-finger</keyword>
<dbReference type="Proteomes" id="UP001140949">
    <property type="component" value="Unassembled WGS sequence"/>
</dbReference>
<evidence type="ECO:0000256" key="2">
    <source>
        <dbReference type="ARBA" id="ARBA00022771"/>
    </source>
</evidence>